<dbReference type="InterPro" id="IPR001173">
    <property type="entry name" value="Glyco_trans_2-like"/>
</dbReference>
<feature type="domain" description="Glycosyltransferase 2-like" evidence="1">
    <location>
        <begin position="10"/>
        <end position="128"/>
    </location>
</feature>
<evidence type="ECO:0000259" key="1">
    <source>
        <dbReference type="Pfam" id="PF00535"/>
    </source>
</evidence>
<organism evidence="2 3">
    <name type="scientific">Hamadaea flava</name>
    <dbReference type="NCBI Taxonomy" id="1742688"/>
    <lineage>
        <taxon>Bacteria</taxon>
        <taxon>Bacillati</taxon>
        <taxon>Actinomycetota</taxon>
        <taxon>Actinomycetes</taxon>
        <taxon>Micromonosporales</taxon>
        <taxon>Micromonosporaceae</taxon>
        <taxon>Hamadaea</taxon>
    </lineage>
</organism>
<dbReference type="PANTHER" id="PTHR43179">
    <property type="entry name" value="RHAMNOSYLTRANSFERASE WBBL"/>
    <property type="match status" value="1"/>
</dbReference>
<gene>
    <name evidence="2" type="ORF">ACFOZ4_09095</name>
</gene>
<accession>A0ABV8LJ06</accession>
<evidence type="ECO:0000313" key="2">
    <source>
        <dbReference type="EMBL" id="MFC4130759.1"/>
    </source>
</evidence>
<protein>
    <submittedName>
        <fullName evidence="2">Glycosyltransferase family 2 protein</fullName>
    </submittedName>
</protein>
<dbReference type="PANTHER" id="PTHR43179:SF7">
    <property type="entry name" value="RHAMNOSYLTRANSFERASE WBBL"/>
    <property type="match status" value="1"/>
</dbReference>
<name>A0ABV8LJ06_9ACTN</name>
<dbReference type="InterPro" id="IPR029044">
    <property type="entry name" value="Nucleotide-diphossugar_trans"/>
</dbReference>
<sequence length="303" mass="32398">MTTPEPRIAVVIVTYNSADVLAGCLRSLEGQRGVRLTAVVVADNASRDDSLTVAKGFDLPVIPLAVGRNAGFAAGINAGVAAVPGEYDAVMVLNPDCRLRPDTLARLAATLQRSTCGIAVPKLLNEDGSFQPSLRYAPTLRRAFGEAFLGRVAGRLPGFGELITDPRERDLPGAYSWATGAAMLISAAALRDVGPWDESFLLYSEETDFALRAGDRGWTLWYEPAAEITHIGGEQQINPTLNALSVVNKVTLYRRRNSALAGGAYFLIVLAGETLRAALGRQRARAAVVALLRPSRRLRALAT</sequence>
<dbReference type="SUPFAM" id="SSF53448">
    <property type="entry name" value="Nucleotide-diphospho-sugar transferases"/>
    <property type="match status" value="1"/>
</dbReference>
<dbReference type="Proteomes" id="UP001595816">
    <property type="component" value="Unassembled WGS sequence"/>
</dbReference>
<dbReference type="Pfam" id="PF00535">
    <property type="entry name" value="Glycos_transf_2"/>
    <property type="match status" value="1"/>
</dbReference>
<dbReference type="Gene3D" id="3.90.550.10">
    <property type="entry name" value="Spore Coat Polysaccharide Biosynthesis Protein SpsA, Chain A"/>
    <property type="match status" value="1"/>
</dbReference>
<reference evidence="3" key="1">
    <citation type="journal article" date="2019" name="Int. J. Syst. Evol. Microbiol.">
        <title>The Global Catalogue of Microorganisms (GCM) 10K type strain sequencing project: providing services to taxonomists for standard genome sequencing and annotation.</title>
        <authorList>
            <consortium name="The Broad Institute Genomics Platform"/>
            <consortium name="The Broad Institute Genome Sequencing Center for Infectious Disease"/>
            <person name="Wu L."/>
            <person name="Ma J."/>
        </authorList>
    </citation>
    <scope>NUCLEOTIDE SEQUENCE [LARGE SCALE GENOMIC DNA]</scope>
    <source>
        <strain evidence="3">CGMCC 4.7289</strain>
    </source>
</reference>
<evidence type="ECO:0000313" key="3">
    <source>
        <dbReference type="Proteomes" id="UP001595816"/>
    </source>
</evidence>
<keyword evidence="3" id="KW-1185">Reference proteome</keyword>
<proteinExistence type="predicted"/>
<comment type="caution">
    <text evidence="2">The sequence shown here is derived from an EMBL/GenBank/DDBJ whole genome shotgun (WGS) entry which is preliminary data.</text>
</comment>
<dbReference type="EMBL" id="JBHSAY010000005">
    <property type="protein sequence ID" value="MFC4130759.1"/>
    <property type="molecule type" value="Genomic_DNA"/>
</dbReference>
<dbReference type="RefSeq" id="WP_253757271.1">
    <property type="nucleotide sequence ID" value="NZ_JAMZDZ010000001.1"/>
</dbReference>